<name>A0ABP9PKI3_9ACTN</name>
<dbReference type="EMBL" id="BAABKG010000002">
    <property type="protein sequence ID" value="GAA5147219.1"/>
    <property type="molecule type" value="Genomic_DNA"/>
</dbReference>
<dbReference type="SUPFAM" id="SSF51971">
    <property type="entry name" value="Nucleotide-binding domain"/>
    <property type="match status" value="1"/>
</dbReference>
<dbReference type="Proteomes" id="UP001500221">
    <property type="component" value="Unassembled WGS sequence"/>
</dbReference>
<reference evidence="3" key="1">
    <citation type="journal article" date="2019" name="Int. J. Syst. Evol. Microbiol.">
        <title>The Global Catalogue of Microorganisms (GCM) 10K type strain sequencing project: providing services to taxonomists for standard genome sequencing and annotation.</title>
        <authorList>
            <consortium name="The Broad Institute Genomics Platform"/>
            <consortium name="The Broad Institute Genome Sequencing Center for Infectious Disease"/>
            <person name="Wu L."/>
            <person name="Ma J."/>
        </authorList>
    </citation>
    <scope>NUCLEOTIDE SEQUENCE [LARGE SCALE GENOMIC DNA]</scope>
    <source>
        <strain evidence="3">JCM 18459</strain>
    </source>
</reference>
<proteinExistence type="predicted"/>
<dbReference type="RefSeq" id="WP_345457556.1">
    <property type="nucleotide sequence ID" value="NZ_BAABKG010000002.1"/>
</dbReference>
<evidence type="ECO:0000259" key="1">
    <source>
        <dbReference type="Pfam" id="PF13454"/>
    </source>
</evidence>
<keyword evidence="3" id="KW-1185">Reference proteome</keyword>
<evidence type="ECO:0000313" key="3">
    <source>
        <dbReference type="Proteomes" id="UP001500221"/>
    </source>
</evidence>
<accession>A0ABP9PKI3</accession>
<feature type="domain" description="FAD-dependent urate hydroxylase HpyO/Asp monooxygenase CreE-like FAD/NAD(P)-binding" evidence="1">
    <location>
        <begin position="22"/>
        <end position="168"/>
    </location>
</feature>
<dbReference type="PANTHER" id="PTHR40254:SF1">
    <property type="entry name" value="BLR0577 PROTEIN"/>
    <property type="match status" value="1"/>
</dbReference>
<sequence>MTVTAAPPSNAVTGSDTHHTTAIVGGGASGVLTALRLLGASTDPRLRVEIHEASGIVGRGVAYGTNDPRHLLNVRSRHMSAFTDVPSDLLDWARDTGRSVDPQAFLPRLDFAAYLQDRLARVADHRLSIRAGRVEDVAPLDPAQGGGFALRTGGVVSRADDVVLAYGNPRPRPLVLDGDELPPASWHLSNPWDLAALRTLPDDATIVVVGTGLTAVDTVITLLAEGAGRRVVMVSRHGMLPHAHVAQQSTAWVPPVPSGDLTADLLADHVAEQVAAAARQGVGWRAVVDGLRAATPSLWLRLPLAERRRFLDVHARAWEVRRHRMAPEVAARLQGYQDDGRLSVLSGGLRSVADRGDGCLVRAGQLQVPLHASAIVNCTGPATDITRSSDPLLLALRERGLVRPDPLHLGLDTTVEGAVVGDDGVVVPGLHAVGPPRKGITWESTAIPEIRGQAAEVAATIVARAGVRVTR</sequence>
<dbReference type="InterPro" id="IPR052189">
    <property type="entry name" value="L-asp_N-monooxygenase_NS-form"/>
</dbReference>
<dbReference type="InterPro" id="IPR038732">
    <property type="entry name" value="HpyO/CreE_NAD-binding"/>
</dbReference>
<protein>
    <submittedName>
        <fullName evidence="2">FAD/NAD(P)-binding protein</fullName>
    </submittedName>
</protein>
<organism evidence="2 3">
    <name type="scientific">Nocardioides marinquilinus</name>
    <dbReference type="NCBI Taxonomy" id="1210400"/>
    <lineage>
        <taxon>Bacteria</taxon>
        <taxon>Bacillati</taxon>
        <taxon>Actinomycetota</taxon>
        <taxon>Actinomycetes</taxon>
        <taxon>Propionibacteriales</taxon>
        <taxon>Nocardioidaceae</taxon>
        <taxon>Nocardioides</taxon>
    </lineage>
</organism>
<dbReference type="PANTHER" id="PTHR40254">
    <property type="entry name" value="BLR0577 PROTEIN"/>
    <property type="match status" value="1"/>
</dbReference>
<evidence type="ECO:0000313" key="2">
    <source>
        <dbReference type="EMBL" id="GAA5147219.1"/>
    </source>
</evidence>
<dbReference type="Pfam" id="PF13454">
    <property type="entry name" value="NAD_binding_9"/>
    <property type="match status" value="1"/>
</dbReference>
<gene>
    <name evidence="2" type="ORF">GCM10023340_19300</name>
</gene>
<dbReference type="InterPro" id="IPR036188">
    <property type="entry name" value="FAD/NAD-bd_sf"/>
</dbReference>
<comment type="caution">
    <text evidence="2">The sequence shown here is derived from an EMBL/GenBank/DDBJ whole genome shotgun (WGS) entry which is preliminary data.</text>
</comment>
<dbReference type="Gene3D" id="3.50.50.60">
    <property type="entry name" value="FAD/NAD(P)-binding domain"/>
    <property type="match status" value="1"/>
</dbReference>